<name>A0A1S6LVP3_9VIRU</name>
<dbReference type="EMBL" id="KX388519">
    <property type="protein sequence ID" value="AQU11774.1"/>
    <property type="molecule type" value="Genomic_DNA"/>
</dbReference>
<proteinExistence type="predicted"/>
<reference evidence="1" key="1">
    <citation type="journal article" date="2016" name="Virus Evol.">
        <title>Diversity and comparative genomics of chimeric viruses in Sphagnum-dominated peatlands.</title>
        <authorList>
            <person name="Quaiser A."/>
            <person name="Krupovic M."/>
            <person name="Dufresne A."/>
            <person name="Francez A.J."/>
            <person name="Roux S."/>
        </authorList>
    </citation>
    <scope>NUCLEOTIDE SEQUENCE</scope>
    <source>
        <strain evidence="1">CRUV-40-B</strain>
    </source>
</reference>
<accession>A0A1S6LVP3</accession>
<sequence>MNRPFPGMISRHVVRQCRSTYILELSTAASITLMSRPAMLQLYCFCYDDLIQKGIKAPAIFRTVVHMIDGGYQLNFNDTINKIALDVASHHHQLTKGDRK</sequence>
<protein>
    <submittedName>
        <fullName evidence="1">Uncharacterized protein</fullName>
    </submittedName>
</protein>
<evidence type="ECO:0000313" key="1">
    <source>
        <dbReference type="EMBL" id="AQU11774.1"/>
    </source>
</evidence>
<organism evidence="1">
    <name type="scientific">Cruciviridae sp</name>
    <dbReference type="NCBI Taxonomy" id="1955495"/>
    <lineage>
        <taxon>Viruses</taxon>
        <taxon>Cruciviruses</taxon>
    </lineage>
</organism>